<comment type="caution">
    <text evidence="1">The sequence shown here is derived from an EMBL/GenBank/DDBJ whole genome shotgun (WGS) entry which is preliminary data.</text>
</comment>
<evidence type="ECO:0000313" key="1">
    <source>
        <dbReference type="EMBL" id="TQV85891.1"/>
    </source>
</evidence>
<dbReference type="PANTHER" id="PTHR36152:SF1">
    <property type="entry name" value="UBIQUITIN-LIKE DOMAIN-CONTAINING PROTEIN"/>
    <property type="match status" value="1"/>
</dbReference>
<dbReference type="InterPro" id="IPR008514">
    <property type="entry name" value="T6SS_Hcp"/>
</dbReference>
<organism evidence="1 2">
    <name type="scientific">Aliikangiella coralliicola</name>
    <dbReference type="NCBI Taxonomy" id="2592383"/>
    <lineage>
        <taxon>Bacteria</taxon>
        <taxon>Pseudomonadati</taxon>
        <taxon>Pseudomonadota</taxon>
        <taxon>Gammaproteobacteria</taxon>
        <taxon>Oceanospirillales</taxon>
        <taxon>Pleioneaceae</taxon>
        <taxon>Aliikangiella</taxon>
    </lineage>
</organism>
<dbReference type="InterPro" id="IPR036624">
    <property type="entry name" value="Hcp1-lik_sf"/>
</dbReference>
<dbReference type="OrthoDB" id="5066999at2"/>
<accession>A0A545U8U2</accession>
<dbReference type="EMBL" id="VIKS01000011">
    <property type="protein sequence ID" value="TQV85891.1"/>
    <property type="molecule type" value="Genomic_DNA"/>
</dbReference>
<sequence length="160" mass="17522">MAIYVEYDGMKGNVTAEGYENHLQVESCSFGVQRNLTMEPGKMANREVGKPHITEVCLTRVSDNSATALFKESVSGSSGKKVTIKFVRTGTDKVEEFMQYALSDCLVSGYEVSCQGDGDPHETITLSFSKCEINYTDYDNSNKSGSPQRSGYDLKAAKAL</sequence>
<reference evidence="1 2" key="1">
    <citation type="submission" date="2019-07" db="EMBL/GenBank/DDBJ databases">
        <title>Draft genome for Aliikangiella sp. M105.</title>
        <authorList>
            <person name="Wang G."/>
        </authorList>
    </citation>
    <scope>NUCLEOTIDE SEQUENCE [LARGE SCALE GENOMIC DNA]</scope>
    <source>
        <strain evidence="1 2">M105</strain>
    </source>
</reference>
<gene>
    <name evidence="1" type="ORF">FLL46_18380</name>
</gene>
<dbReference type="Proteomes" id="UP000315439">
    <property type="component" value="Unassembled WGS sequence"/>
</dbReference>
<dbReference type="SUPFAM" id="SSF141452">
    <property type="entry name" value="Hcp1-like"/>
    <property type="match status" value="1"/>
</dbReference>
<dbReference type="RefSeq" id="WP_142932810.1">
    <property type="nucleotide sequence ID" value="NZ_ML660167.1"/>
</dbReference>
<protein>
    <submittedName>
        <fullName evidence="1">Type VI secretion system tube protein Hcp</fullName>
    </submittedName>
</protein>
<dbReference type="Gene3D" id="2.30.110.20">
    <property type="entry name" value="Hcp1-like"/>
    <property type="match status" value="1"/>
</dbReference>
<name>A0A545U8U2_9GAMM</name>
<dbReference type="PANTHER" id="PTHR36152">
    <property type="entry name" value="CYTOPLASMIC PROTEIN-RELATED"/>
    <property type="match status" value="1"/>
</dbReference>
<proteinExistence type="predicted"/>
<dbReference type="InterPro" id="IPR053165">
    <property type="entry name" value="HSI-I_assembly_Hcp1"/>
</dbReference>
<keyword evidence="2" id="KW-1185">Reference proteome</keyword>
<dbReference type="Pfam" id="PF05638">
    <property type="entry name" value="T6SS_HCP"/>
    <property type="match status" value="1"/>
</dbReference>
<dbReference type="AlphaFoldDB" id="A0A545U8U2"/>
<evidence type="ECO:0000313" key="2">
    <source>
        <dbReference type="Proteomes" id="UP000315439"/>
    </source>
</evidence>